<reference evidence="8 9" key="1">
    <citation type="journal article" date="2024" name="G3 (Bethesda)">
        <title>Genome assembly of Hibiscus sabdariffa L. provides insights into metabolisms of medicinal natural products.</title>
        <authorList>
            <person name="Kim T."/>
        </authorList>
    </citation>
    <scope>NUCLEOTIDE SEQUENCE [LARGE SCALE GENOMIC DNA]</scope>
    <source>
        <strain evidence="8">TK-2024</strain>
        <tissue evidence="8">Old leaves</tissue>
    </source>
</reference>
<keyword evidence="5" id="KW-0862">Zinc</keyword>
<comment type="catalytic activity">
    <reaction evidence="1">
        <text>S-ubiquitinyl-[E2 ubiquitin-conjugating enzyme]-L-cysteine + [acceptor protein]-L-lysine = [E2 ubiquitin-conjugating enzyme]-L-cysteine + N(6)-ubiquitinyl-[acceptor protein]-L-lysine.</text>
        <dbReference type="EC" id="2.3.2.27"/>
    </reaction>
</comment>
<comment type="caution">
    <text evidence="8">The sequence shown here is derived from an EMBL/GenBank/DDBJ whole genome shotgun (WGS) entry which is preliminary data.</text>
</comment>
<accession>A0ABR2CNE6</accession>
<dbReference type="PROSITE" id="PS50089">
    <property type="entry name" value="ZF_RING_2"/>
    <property type="match status" value="1"/>
</dbReference>
<dbReference type="Pfam" id="PF13639">
    <property type="entry name" value="zf-RING_2"/>
    <property type="match status" value="1"/>
</dbReference>
<protein>
    <recommendedName>
        <fullName evidence="2">RING-type E3 ubiquitin transferase</fullName>
        <ecNumber evidence="2">2.3.2.27</ecNumber>
    </recommendedName>
</protein>
<evidence type="ECO:0000259" key="7">
    <source>
        <dbReference type="PROSITE" id="PS50089"/>
    </source>
</evidence>
<evidence type="ECO:0000313" key="8">
    <source>
        <dbReference type="EMBL" id="KAK8521172.1"/>
    </source>
</evidence>
<keyword evidence="9" id="KW-1185">Reference proteome</keyword>
<evidence type="ECO:0000256" key="3">
    <source>
        <dbReference type="ARBA" id="ARBA00022723"/>
    </source>
</evidence>
<evidence type="ECO:0000256" key="1">
    <source>
        <dbReference type="ARBA" id="ARBA00000900"/>
    </source>
</evidence>
<dbReference type="PANTHER" id="PTHR15710">
    <property type="entry name" value="E3 UBIQUITIN-PROTEIN LIGASE PRAJA"/>
    <property type="match status" value="1"/>
</dbReference>
<dbReference type="Proteomes" id="UP001472677">
    <property type="component" value="Unassembled WGS sequence"/>
</dbReference>
<name>A0ABR2CNE6_9ROSI</name>
<dbReference type="EMBL" id="JBBPBM010000048">
    <property type="protein sequence ID" value="KAK8521172.1"/>
    <property type="molecule type" value="Genomic_DNA"/>
</dbReference>
<proteinExistence type="predicted"/>
<feature type="domain" description="RING-type" evidence="7">
    <location>
        <begin position="185"/>
        <end position="226"/>
    </location>
</feature>
<dbReference type="PANTHER" id="PTHR15710:SF77">
    <property type="entry name" value="RING-H2 FINGER PROTEIN ATL21B"/>
    <property type="match status" value="1"/>
</dbReference>
<keyword evidence="4 6" id="KW-0863">Zinc-finger</keyword>
<evidence type="ECO:0000256" key="6">
    <source>
        <dbReference type="PROSITE-ProRule" id="PRU00175"/>
    </source>
</evidence>
<organism evidence="8 9">
    <name type="scientific">Hibiscus sabdariffa</name>
    <name type="common">roselle</name>
    <dbReference type="NCBI Taxonomy" id="183260"/>
    <lineage>
        <taxon>Eukaryota</taxon>
        <taxon>Viridiplantae</taxon>
        <taxon>Streptophyta</taxon>
        <taxon>Embryophyta</taxon>
        <taxon>Tracheophyta</taxon>
        <taxon>Spermatophyta</taxon>
        <taxon>Magnoliopsida</taxon>
        <taxon>eudicotyledons</taxon>
        <taxon>Gunneridae</taxon>
        <taxon>Pentapetalae</taxon>
        <taxon>rosids</taxon>
        <taxon>malvids</taxon>
        <taxon>Malvales</taxon>
        <taxon>Malvaceae</taxon>
        <taxon>Malvoideae</taxon>
        <taxon>Hibiscus</taxon>
    </lineage>
</organism>
<evidence type="ECO:0000256" key="5">
    <source>
        <dbReference type="ARBA" id="ARBA00022833"/>
    </source>
</evidence>
<keyword evidence="3" id="KW-0479">Metal-binding</keyword>
<evidence type="ECO:0000256" key="2">
    <source>
        <dbReference type="ARBA" id="ARBA00012483"/>
    </source>
</evidence>
<dbReference type="InterPro" id="IPR013083">
    <property type="entry name" value="Znf_RING/FYVE/PHD"/>
</dbReference>
<dbReference type="EC" id="2.3.2.27" evidence="2"/>
<evidence type="ECO:0000313" key="9">
    <source>
        <dbReference type="Proteomes" id="UP001472677"/>
    </source>
</evidence>
<evidence type="ECO:0000256" key="4">
    <source>
        <dbReference type="ARBA" id="ARBA00022771"/>
    </source>
</evidence>
<sequence length="232" mass="26703">MVFCFSLNISQDYGRFFERLRSNIPHRLLYIDIEIRYVSSLVPETTLETFNQSVSARCDVFLSEENARNIIRSLVADSGATQEFVDAVLVPDILSYARYADSLPMNLGRQVIRLRVELLVELDHEDAIGELVDESSANSVNFKPASKSSIKALKRVKYLDNEYEEYLPLKKRRKLGEDLSSRKRCTVCLDEFSDGDKVTSTPCNHVYHYSCIVEWLKTSHLCPLCRYQMPID</sequence>
<dbReference type="InterPro" id="IPR001841">
    <property type="entry name" value="Znf_RING"/>
</dbReference>
<dbReference type="SUPFAM" id="SSF57850">
    <property type="entry name" value="RING/U-box"/>
    <property type="match status" value="1"/>
</dbReference>
<gene>
    <name evidence="8" type="ORF">V6N12_005083</name>
</gene>
<dbReference type="SMART" id="SM00184">
    <property type="entry name" value="RING"/>
    <property type="match status" value="1"/>
</dbReference>
<dbReference type="Gene3D" id="3.30.40.10">
    <property type="entry name" value="Zinc/RING finger domain, C3HC4 (zinc finger)"/>
    <property type="match status" value="1"/>
</dbReference>
<dbReference type="CDD" id="cd16454">
    <property type="entry name" value="RING-H2_PA-TM-RING"/>
    <property type="match status" value="1"/>
</dbReference>